<sequence length="81" mass="9238">MERQVIEKRCSNCGLGRDIQVQASKEAITVVVVDGQVLEHAQTTEQAYGFVIRRLCSEGGETVKDFDKCRIRREFQPRPQV</sequence>
<dbReference type="Proteomes" id="UP000176198">
    <property type="component" value="Unassembled WGS sequence"/>
</dbReference>
<dbReference type="EMBL" id="MGFJ01000025">
    <property type="protein sequence ID" value="OGM02307.1"/>
    <property type="molecule type" value="Genomic_DNA"/>
</dbReference>
<proteinExistence type="predicted"/>
<protein>
    <submittedName>
        <fullName evidence="1">Uncharacterized protein</fullName>
    </submittedName>
</protein>
<name>A0A1F7WIB9_9BACT</name>
<dbReference type="AlphaFoldDB" id="A0A1F7WIB9"/>
<evidence type="ECO:0000313" key="2">
    <source>
        <dbReference type="Proteomes" id="UP000176198"/>
    </source>
</evidence>
<accession>A0A1F7WIB9</accession>
<reference evidence="1 2" key="1">
    <citation type="journal article" date="2016" name="Nat. Commun.">
        <title>Thousands of microbial genomes shed light on interconnected biogeochemical processes in an aquifer system.</title>
        <authorList>
            <person name="Anantharaman K."/>
            <person name="Brown C.T."/>
            <person name="Hug L.A."/>
            <person name="Sharon I."/>
            <person name="Castelle C.J."/>
            <person name="Probst A.J."/>
            <person name="Thomas B.C."/>
            <person name="Singh A."/>
            <person name="Wilkins M.J."/>
            <person name="Karaoz U."/>
            <person name="Brodie E.L."/>
            <person name="Williams K.H."/>
            <person name="Hubbard S.S."/>
            <person name="Banfield J.F."/>
        </authorList>
    </citation>
    <scope>NUCLEOTIDE SEQUENCE [LARGE SCALE GENOMIC DNA]</scope>
</reference>
<gene>
    <name evidence="1" type="ORF">A2115_01010</name>
</gene>
<comment type="caution">
    <text evidence="1">The sequence shown here is derived from an EMBL/GenBank/DDBJ whole genome shotgun (WGS) entry which is preliminary data.</text>
</comment>
<organism evidence="1 2">
    <name type="scientific">Candidatus Woesebacteria bacterium GWA1_41_8</name>
    <dbReference type="NCBI Taxonomy" id="1802471"/>
    <lineage>
        <taxon>Bacteria</taxon>
        <taxon>Candidatus Woeseibacteriota</taxon>
    </lineage>
</organism>
<evidence type="ECO:0000313" key="1">
    <source>
        <dbReference type="EMBL" id="OGM02307.1"/>
    </source>
</evidence>